<keyword evidence="2" id="KW-1185">Reference proteome</keyword>
<proteinExistence type="predicted"/>
<organism evidence="1 2">
    <name type="scientific">Escallonia herrerae</name>
    <dbReference type="NCBI Taxonomy" id="1293975"/>
    <lineage>
        <taxon>Eukaryota</taxon>
        <taxon>Viridiplantae</taxon>
        <taxon>Streptophyta</taxon>
        <taxon>Embryophyta</taxon>
        <taxon>Tracheophyta</taxon>
        <taxon>Spermatophyta</taxon>
        <taxon>Magnoliopsida</taxon>
        <taxon>eudicotyledons</taxon>
        <taxon>Gunneridae</taxon>
        <taxon>Pentapetalae</taxon>
        <taxon>asterids</taxon>
        <taxon>campanulids</taxon>
        <taxon>Escalloniales</taxon>
        <taxon>Escalloniaceae</taxon>
        <taxon>Escallonia</taxon>
    </lineage>
</organism>
<dbReference type="EMBL" id="JAVXUP010000604">
    <property type="protein sequence ID" value="KAK3024399.1"/>
    <property type="molecule type" value="Genomic_DNA"/>
</dbReference>
<protein>
    <submittedName>
        <fullName evidence="1">Uncharacterized protein</fullName>
    </submittedName>
</protein>
<dbReference type="AlphaFoldDB" id="A0AA88WCW4"/>
<gene>
    <name evidence="1" type="ORF">RJ639_043357</name>
</gene>
<evidence type="ECO:0000313" key="2">
    <source>
        <dbReference type="Proteomes" id="UP001188597"/>
    </source>
</evidence>
<dbReference type="Proteomes" id="UP001188597">
    <property type="component" value="Unassembled WGS sequence"/>
</dbReference>
<evidence type="ECO:0000313" key="1">
    <source>
        <dbReference type="EMBL" id="KAK3024399.1"/>
    </source>
</evidence>
<accession>A0AA88WCW4</accession>
<comment type="caution">
    <text evidence="1">The sequence shown here is derived from an EMBL/GenBank/DDBJ whole genome shotgun (WGS) entry which is preliminary data.</text>
</comment>
<sequence length="71" mass="7876">MLTIKRVPTVLSNYQEDVCNNDQSVGCGRNCLGNCCLPVSKLHLYEFKKDEDVSVENSTVTFCVEGSPLSF</sequence>
<reference evidence="1" key="1">
    <citation type="submission" date="2022-12" db="EMBL/GenBank/DDBJ databases">
        <title>Draft genome assemblies for two species of Escallonia (Escalloniales).</title>
        <authorList>
            <person name="Chanderbali A."/>
            <person name="Dervinis C."/>
            <person name="Anghel I."/>
            <person name="Soltis D."/>
            <person name="Soltis P."/>
            <person name="Zapata F."/>
        </authorList>
    </citation>
    <scope>NUCLEOTIDE SEQUENCE</scope>
    <source>
        <strain evidence="1">UCBG64.0493</strain>
        <tissue evidence="1">Leaf</tissue>
    </source>
</reference>
<name>A0AA88WCW4_9ASTE</name>